<feature type="region of interest" description="Disordered" evidence="1">
    <location>
        <begin position="1"/>
        <end position="43"/>
    </location>
</feature>
<reference evidence="3" key="2">
    <citation type="submission" date="2015-01" db="EMBL/GenBank/DDBJ databases">
        <title>Evolutionary Origins and Diversification of the Mycorrhizal Mutualists.</title>
        <authorList>
            <consortium name="DOE Joint Genome Institute"/>
            <consortium name="Mycorrhizal Genomics Consortium"/>
            <person name="Kohler A."/>
            <person name="Kuo A."/>
            <person name="Nagy L.G."/>
            <person name="Floudas D."/>
            <person name="Copeland A."/>
            <person name="Barry K.W."/>
            <person name="Cichocki N."/>
            <person name="Veneault-Fourrey C."/>
            <person name="LaButti K."/>
            <person name="Lindquist E.A."/>
            <person name="Lipzen A."/>
            <person name="Lundell T."/>
            <person name="Morin E."/>
            <person name="Murat C."/>
            <person name="Riley R."/>
            <person name="Ohm R."/>
            <person name="Sun H."/>
            <person name="Tunlid A."/>
            <person name="Henrissat B."/>
            <person name="Grigoriev I.V."/>
            <person name="Hibbett D.S."/>
            <person name="Martin F."/>
        </authorList>
    </citation>
    <scope>NUCLEOTIDE SEQUENCE [LARGE SCALE GENOMIC DNA]</scope>
    <source>
        <strain evidence="3">Ve08.2h10</strain>
    </source>
</reference>
<organism evidence="2 3">
    <name type="scientific">Paxillus rubicundulus Ve08.2h10</name>
    <dbReference type="NCBI Taxonomy" id="930991"/>
    <lineage>
        <taxon>Eukaryota</taxon>
        <taxon>Fungi</taxon>
        <taxon>Dikarya</taxon>
        <taxon>Basidiomycota</taxon>
        <taxon>Agaricomycotina</taxon>
        <taxon>Agaricomycetes</taxon>
        <taxon>Agaricomycetidae</taxon>
        <taxon>Boletales</taxon>
        <taxon>Paxilineae</taxon>
        <taxon>Paxillaceae</taxon>
        <taxon>Paxillus</taxon>
    </lineage>
</organism>
<protein>
    <submittedName>
        <fullName evidence="2">Uncharacterized protein</fullName>
    </submittedName>
</protein>
<accession>A0A0D0C0E9</accession>
<sequence length="531" mass="58870">MASARKQTARGKKPPPVPSQTLELSQDSLLPTSSKTSTSSVRVQWEKGYSARTDRLVEWCKANESTRFKLFSDSYQDAKDEGRQREQASQSKATLLLPLVSAIFLCDQNQEYREIAKNEPAAFVPAVQRRLLSLRKKYTEMNKRLGQTGAGRTYDELASGDGTKNIIDSIVKEFPWWPDLHGWWRTNPVYNVGISNGALGQKLPDSALTLFMPSKGPRPTPDPASQSTVAVHPPAPPTPVAMPLHAPVPARAPMPCTPDIEDGEIIEDGDNDGGISDDLPGGEDIDDNPHHLLDRLATDESMYEDEPDSRFSLRDFRPLAQHTPPPSQRSLPPSGAVIDLGESGYADYPRPPRLVPRSPPPAAAASTRPLLKPISSSVPNTDESEESDSISSKLFSRLRVGSHSESEITSISTPATSSTSSRKRTRETITNKFTNDFTSTSQLFLQEMQSGREQKASTKRARLELDIWARKEKVQDRAHQRDHDVKILQETNSHEIRALEMKIKLAEIERENKRLDLQRVALSKGISGGED</sequence>
<dbReference type="OrthoDB" id="3182376at2759"/>
<dbReference type="EMBL" id="KN827295">
    <property type="protein sequence ID" value="KIK76782.1"/>
    <property type="molecule type" value="Genomic_DNA"/>
</dbReference>
<name>A0A0D0C0E9_9AGAM</name>
<feature type="compositionally biased region" description="Acidic residues" evidence="1">
    <location>
        <begin position="259"/>
        <end position="271"/>
    </location>
</feature>
<dbReference type="STRING" id="930991.A0A0D0C0E9"/>
<evidence type="ECO:0000313" key="3">
    <source>
        <dbReference type="Proteomes" id="UP000054538"/>
    </source>
</evidence>
<feature type="compositionally biased region" description="Pro residues" evidence="1">
    <location>
        <begin position="349"/>
        <end position="362"/>
    </location>
</feature>
<reference evidence="2 3" key="1">
    <citation type="submission" date="2014-04" db="EMBL/GenBank/DDBJ databases">
        <authorList>
            <consortium name="DOE Joint Genome Institute"/>
            <person name="Kuo A."/>
            <person name="Kohler A."/>
            <person name="Jargeat P."/>
            <person name="Nagy L.G."/>
            <person name="Floudas D."/>
            <person name="Copeland A."/>
            <person name="Barry K.W."/>
            <person name="Cichocki N."/>
            <person name="Veneault-Fourrey C."/>
            <person name="LaButti K."/>
            <person name="Lindquist E.A."/>
            <person name="Lipzen A."/>
            <person name="Lundell T."/>
            <person name="Morin E."/>
            <person name="Murat C."/>
            <person name="Sun H."/>
            <person name="Tunlid A."/>
            <person name="Henrissat B."/>
            <person name="Grigoriev I.V."/>
            <person name="Hibbett D.S."/>
            <person name="Martin F."/>
            <person name="Nordberg H.P."/>
            <person name="Cantor M.N."/>
            <person name="Hua S.X."/>
        </authorList>
    </citation>
    <scope>NUCLEOTIDE SEQUENCE [LARGE SCALE GENOMIC DNA]</scope>
    <source>
        <strain evidence="2 3">Ve08.2h10</strain>
    </source>
</reference>
<dbReference type="HOGENOM" id="CLU_512982_0_0_1"/>
<evidence type="ECO:0000313" key="2">
    <source>
        <dbReference type="EMBL" id="KIK76782.1"/>
    </source>
</evidence>
<feature type="region of interest" description="Disordered" evidence="1">
    <location>
        <begin position="212"/>
        <end position="290"/>
    </location>
</feature>
<dbReference type="InParanoid" id="A0A0D0C0E9"/>
<keyword evidence="3" id="KW-1185">Reference proteome</keyword>
<gene>
    <name evidence="2" type="ORF">PAXRUDRAFT_17945</name>
</gene>
<feature type="compositionally biased region" description="Polar residues" evidence="1">
    <location>
        <begin position="19"/>
        <end position="31"/>
    </location>
</feature>
<dbReference type="Proteomes" id="UP000054538">
    <property type="component" value="Unassembled WGS sequence"/>
</dbReference>
<dbReference type="AlphaFoldDB" id="A0A0D0C0E9"/>
<evidence type="ECO:0000256" key="1">
    <source>
        <dbReference type="SAM" id="MobiDB-lite"/>
    </source>
</evidence>
<proteinExistence type="predicted"/>
<feature type="region of interest" description="Disordered" evidence="1">
    <location>
        <begin position="318"/>
        <end position="433"/>
    </location>
</feature>
<feature type="compositionally biased region" description="Low complexity" evidence="1">
    <location>
        <begin position="407"/>
        <end position="420"/>
    </location>
</feature>